<evidence type="ECO:0000313" key="4">
    <source>
        <dbReference type="Proteomes" id="UP000547209"/>
    </source>
</evidence>
<evidence type="ECO:0000256" key="2">
    <source>
        <dbReference type="SAM" id="MobiDB-lite"/>
    </source>
</evidence>
<dbReference type="Gene3D" id="3.20.20.70">
    <property type="entry name" value="Aldolase class I"/>
    <property type="match status" value="1"/>
</dbReference>
<sequence length="355" mass="39444">MNEPSINSQPDAPVLYPDNTYYHGLIDWNDANDPLRKLVTPAAEAAAPSRGIWCISDEENDYLAQGYRHQYRTTAFLMVPETEAKEGIEPALAYITQHPEIRQVVLAGGDSLNLPTSKLRTVIERLREIQHVGIIRLSSKIPVINPMRIYEDEGLLELIQTHSTPAKRIYVMAHVHHPRELTPESVKGFQSLQAAGAVVVNRTPILGGINDDSEVLASLLERLTEAGVTPYYFFLNRPVDGRQSFAVPLERAYRLVESAKARTTGLGKRVRLSMSHSSGMIDLLAVDGGKAYLKYHPSLEDETGKFLTVDCAPDATWFDELPGSDDAAAREQDARDSAKSQPLPTYLRTPYHIGD</sequence>
<evidence type="ECO:0000256" key="1">
    <source>
        <dbReference type="ARBA" id="ARBA00022485"/>
    </source>
</evidence>
<comment type="caution">
    <text evidence="3">The sequence shown here is derived from an EMBL/GenBank/DDBJ whole genome shotgun (WGS) entry which is preliminary data.</text>
</comment>
<feature type="region of interest" description="Disordered" evidence="2">
    <location>
        <begin position="322"/>
        <end position="355"/>
    </location>
</feature>
<dbReference type="SUPFAM" id="SSF102114">
    <property type="entry name" value="Radical SAM enzymes"/>
    <property type="match status" value="1"/>
</dbReference>
<dbReference type="PANTHER" id="PTHR30538">
    <property type="entry name" value="LYSINE 2,3-AMINOMUTASE-RELATED"/>
    <property type="match status" value="1"/>
</dbReference>
<protein>
    <submittedName>
        <fullName evidence="3">KamA family radical SAM protein</fullName>
    </submittedName>
</protein>
<keyword evidence="1" id="KW-0408">Iron</keyword>
<organism evidence="3 4">
    <name type="scientific">Cohnella nanjingensis</name>
    <dbReference type="NCBI Taxonomy" id="1387779"/>
    <lineage>
        <taxon>Bacteria</taxon>
        <taxon>Bacillati</taxon>
        <taxon>Bacillota</taxon>
        <taxon>Bacilli</taxon>
        <taxon>Bacillales</taxon>
        <taxon>Paenibacillaceae</taxon>
        <taxon>Cohnella</taxon>
    </lineage>
</organism>
<dbReference type="EMBL" id="JACJVP010000005">
    <property type="protein sequence ID" value="MBB6669936.1"/>
    <property type="molecule type" value="Genomic_DNA"/>
</dbReference>
<feature type="compositionally biased region" description="Basic and acidic residues" evidence="2">
    <location>
        <begin position="327"/>
        <end position="338"/>
    </location>
</feature>
<dbReference type="RefSeq" id="WP_185141378.1">
    <property type="nucleotide sequence ID" value="NZ_JACJVP010000005.1"/>
</dbReference>
<keyword evidence="4" id="KW-1185">Reference proteome</keyword>
<dbReference type="AlphaFoldDB" id="A0A7X0RM83"/>
<proteinExistence type="predicted"/>
<name>A0A7X0RM83_9BACL</name>
<dbReference type="InterPro" id="IPR013785">
    <property type="entry name" value="Aldolase_TIM"/>
</dbReference>
<dbReference type="InterPro" id="IPR003739">
    <property type="entry name" value="Lys_aminomutase/Glu_NH3_mut"/>
</dbReference>
<dbReference type="PANTHER" id="PTHR30538:SF0">
    <property type="entry name" value="L-LYSINE 2,3-AMINOMUTASE AQ_1632-RELATED"/>
    <property type="match status" value="1"/>
</dbReference>
<keyword evidence="1" id="KW-0004">4Fe-4S</keyword>
<dbReference type="InterPro" id="IPR058240">
    <property type="entry name" value="rSAM_sf"/>
</dbReference>
<keyword evidence="1" id="KW-0411">Iron-sulfur</keyword>
<keyword evidence="1" id="KW-0479">Metal-binding</keyword>
<evidence type="ECO:0000313" key="3">
    <source>
        <dbReference type="EMBL" id="MBB6669936.1"/>
    </source>
</evidence>
<dbReference type="Proteomes" id="UP000547209">
    <property type="component" value="Unassembled WGS sequence"/>
</dbReference>
<accession>A0A7X0RM83</accession>
<gene>
    <name evidence="3" type="ORF">H7C19_04450</name>
</gene>
<reference evidence="3 4" key="1">
    <citation type="submission" date="2020-08" db="EMBL/GenBank/DDBJ databases">
        <title>Cohnella phylogeny.</title>
        <authorList>
            <person name="Dunlap C."/>
        </authorList>
    </citation>
    <scope>NUCLEOTIDE SEQUENCE [LARGE SCALE GENOMIC DNA]</scope>
    <source>
        <strain evidence="3 4">DSM 28246</strain>
    </source>
</reference>
<dbReference type="GO" id="GO:0051539">
    <property type="term" value="F:4 iron, 4 sulfur cluster binding"/>
    <property type="evidence" value="ECO:0007669"/>
    <property type="project" value="UniProtKB-KW"/>
</dbReference>